<protein>
    <submittedName>
        <fullName evidence="3">Uncharacterized protein</fullName>
    </submittedName>
</protein>
<keyword evidence="4" id="KW-1185">Reference proteome</keyword>
<evidence type="ECO:0000313" key="4">
    <source>
        <dbReference type="Proteomes" id="UP001149411"/>
    </source>
</evidence>
<keyword evidence="2" id="KW-0472">Membrane</keyword>
<evidence type="ECO:0000313" key="3">
    <source>
        <dbReference type="EMBL" id="MCX2818830.1"/>
    </source>
</evidence>
<reference evidence="3" key="1">
    <citation type="submission" date="2022-09" db="EMBL/GenBank/DDBJ databases">
        <title>Haloadaptaus new haloarchaeum isolated from saline soil.</title>
        <authorList>
            <person name="Duran-Viseras A."/>
            <person name="Sanchez-Porro C."/>
            <person name="Ventosa A."/>
        </authorList>
    </citation>
    <scope>NUCLEOTIDE SEQUENCE</scope>
    <source>
        <strain evidence="3">F3-133</strain>
    </source>
</reference>
<keyword evidence="2" id="KW-0812">Transmembrane</keyword>
<name>A0A9Q4C4H1_9EURY</name>
<dbReference type="RefSeq" id="WP_266086668.1">
    <property type="nucleotide sequence ID" value="NZ_RKLV01000004.1"/>
</dbReference>
<feature type="region of interest" description="Disordered" evidence="1">
    <location>
        <begin position="138"/>
        <end position="158"/>
    </location>
</feature>
<feature type="compositionally biased region" description="Polar residues" evidence="1">
    <location>
        <begin position="140"/>
        <end position="158"/>
    </location>
</feature>
<keyword evidence="2" id="KW-1133">Transmembrane helix</keyword>
<proteinExistence type="predicted"/>
<comment type="caution">
    <text evidence="3">The sequence shown here is derived from an EMBL/GenBank/DDBJ whole genome shotgun (WGS) entry which is preliminary data.</text>
</comment>
<evidence type="ECO:0000256" key="1">
    <source>
        <dbReference type="SAM" id="MobiDB-lite"/>
    </source>
</evidence>
<organism evidence="3 4">
    <name type="scientific">Halorutilus salinus</name>
    <dbReference type="NCBI Taxonomy" id="2487751"/>
    <lineage>
        <taxon>Archaea</taxon>
        <taxon>Methanobacteriati</taxon>
        <taxon>Methanobacteriota</taxon>
        <taxon>Stenosarchaea group</taxon>
        <taxon>Halobacteria</taxon>
        <taxon>Halorutilales</taxon>
        <taxon>Halorutilaceae</taxon>
        <taxon>Halorutilus</taxon>
    </lineage>
</organism>
<sequence>MKLKHAAYACAAAVAVYVTAIAIWYALPLGAVPGCHDDLALDHPDADYEANLNEGVVTVRHASGPKLHTGRYTKELYVAGSGTAVEWYPNGSERDRVSVRVPDGYSEPNITFVLVWSGYEPPLPLYCPQRLADLLRGTEPTGTSGNTTHQYFHLNTTG</sequence>
<accession>A0A9Q4C4H1</accession>
<evidence type="ECO:0000256" key="2">
    <source>
        <dbReference type="SAM" id="Phobius"/>
    </source>
</evidence>
<feature type="transmembrane region" description="Helical" evidence="2">
    <location>
        <begin position="7"/>
        <end position="27"/>
    </location>
</feature>
<gene>
    <name evidence="3" type="ORF">EGH25_05645</name>
</gene>
<dbReference type="EMBL" id="RKLV01000004">
    <property type="protein sequence ID" value="MCX2818830.1"/>
    <property type="molecule type" value="Genomic_DNA"/>
</dbReference>
<dbReference type="AlphaFoldDB" id="A0A9Q4C4H1"/>
<dbReference type="Proteomes" id="UP001149411">
    <property type="component" value="Unassembled WGS sequence"/>
</dbReference>